<dbReference type="AlphaFoldDB" id="A0AAV4VJ52"/>
<evidence type="ECO:0000313" key="1">
    <source>
        <dbReference type="EMBL" id="GIY69465.1"/>
    </source>
</evidence>
<comment type="caution">
    <text evidence="1">The sequence shown here is derived from an EMBL/GenBank/DDBJ whole genome shotgun (WGS) entry which is preliminary data.</text>
</comment>
<evidence type="ECO:0000313" key="2">
    <source>
        <dbReference type="Proteomes" id="UP001054837"/>
    </source>
</evidence>
<reference evidence="1 2" key="1">
    <citation type="submission" date="2021-06" db="EMBL/GenBank/DDBJ databases">
        <title>Caerostris darwini draft genome.</title>
        <authorList>
            <person name="Kono N."/>
            <person name="Arakawa K."/>
        </authorList>
    </citation>
    <scope>NUCLEOTIDE SEQUENCE [LARGE SCALE GENOMIC DNA]</scope>
</reference>
<sequence length="86" mass="9851">MFHNDDAGINTPFKMDVCYTNTYRHFHYPDDEAYMQCYGCHHNKGHQRGKVVKSGWPLDCLFSAEPIEIATEMYGGPFMLKPSAST</sequence>
<name>A0AAV4VJ52_9ARAC</name>
<keyword evidence="2" id="KW-1185">Reference proteome</keyword>
<dbReference type="EMBL" id="BPLQ01013040">
    <property type="protein sequence ID" value="GIY69465.1"/>
    <property type="molecule type" value="Genomic_DNA"/>
</dbReference>
<accession>A0AAV4VJ52</accession>
<protein>
    <submittedName>
        <fullName evidence="1">Uncharacterized protein</fullName>
    </submittedName>
</protein>
<dbReference type="Proteomes" id="UP001054837">
    <property type="component" value="Unassembled WGS sequence"/>
</dbReference>
<organism evidence="1 2">
    <name type="scientific">Caerostris darwini</name>
    <dbReference type="NCBI Taxonomy" id="1538125"/>
    <lineage>
        <taxon>Eukaryota</taxon>
        <taxon>Metazoa</taxon>
        <taxon>Ecdysozoa</taxon>
        <taxon>Arthropoda</taxon>
        <taxon>Chelicerata</taxon>
        <taxon>Arachnida</taxon>
        <taxon>Araneae</taxon>
        <taxon>Araneomorphae</taxon>
        <taxon>Entelegynae</taxon>
        <taxon>Araneoidea</taxon>
        <taxon>Araneidae</taxon>
        <taxon>Caerostris</taxon>
    </lineage>
</organism>
<gene>
    <name evidence="1" type="ORF">CDAR_207411</name>
</gene>
<proteinExistence type="predicted"/>